<accession>A0A183UAN4</accession>
<keyword evidence="3" id="KW-1185">Reference proteome</keyword>
<dbReference type="Proteomes" id="UP000050794">
    <property type="component" value="Unassembled WGS sequence"/>
</dbReference>
<protein>
    <submittedName>
        <fullName evidence="2 4">Uncharacterized protein</fullName>
    </submittedName>
</protein>
<dbReference type="AlphaFoldDB" id="A0A183UAN4"/>
<sequence length="51" mass="5620">MDQKSMPILKSEAISPQSQPSTSHPSPAYRDFFLPGATPAYQHPMHGFFTG</sequence>
<name>A0A183UAN4_TOXCA</name>
<evidence type="ECO:0000256" key="1">
    <source>
        <dbReference type="SAM" id="MobiDB-lite"/>
    </source>
</evidence>
<feature type="region of interest" description="Disordered" evidence="1">
    <location>
        <begin position="1"/>
        <end position="29"/>
    </location>
</feature>
<feature type="compositionally biased region" description="Low complexity" evidence="1">
    <location>
        <begin position="15"/>
        <end position="27"/>
    </location>
</feature>
<dbReference type="WBParaSite" id="TCNE_0000555401-mRNA-1">
    <property type="protein sequence ID" value="TCNE_0000555401-mRNA-1"/>
    <property type="gene ID" value="TCNE_0000555401"/>
</dbReference>
<dbReference type="EMBL" id="UYWY01019367">
    <property type="protein sequence ID" value="VDM36719.1"/>
    <property type="molecule type" value="Genomic_DNA"/>
</dbReference>
<evidence type="ECO:0000313" key="3">
    <source>
        <dbReference type="Proteomes" id="UP000050794"/>
    </source>
</evidence>
<proteinExistence type="predicted"/>
<evidence type="ECO:0000313" key="2">
    <source>
        <dbReference type="EMBL" id="VDM36719.1"/>
    </source>
</evidence>
<organism evidence="3 4">
    <name type="scientific">Toxocara canis</name>
    <name type="common">Canine roundworm</name>
    <dbReference type="NCBI Taxonomy" id="6265"/>
    <lineage>
        <taxon>Eukaryota</taxon>
        <taxon>Metazoa</taxon>
        <taxon>Ecdysozoa</taxon>
        <taxon>Nematoda</taxon>
        <taxon>Chromadorea</taxon>
        <taxon>Rhabditida</taxon>
        <taxon>Spirurina</taxon>
        <taxon>Ascaridomorpha</taxon>
        <taxon>Ascaridoidea</taxon>
        <taxon>Toxocaridae</taxon>
        <taxon>Toxocara</taxon>
    </lineage>
</organism>
<reference evidence="4" key="1">
    <citation type="submission" date="2016-06" db="UniProtKB">
        <authorList>
            <consortium name="WormBaseParasite"/>
        </authorList>
    </citation>
    <scope>IDENTIFICATION</scope>
</reference>
<evidence type="ECO:0000313" key="4">
    <source>
        <dbReference type="WBParaSite" id="TCNE_0000555401-mRNA-1"/>
    </source>
</evidence>
<gene>
    <name evidence="2" type="ORF">TCNE_LOCUS5554</name>
</gene>
<reference evidence="2 3" key="2">
    <citation type="submission" date="2018-11" db="EMBL/GenBank/DDBJ databases">
        <authorList>
            <consortium name="Pathogen Informatics"/>
        </authorList>
    </citation>
    <scope>NUCLEOTIDE SEQUENCE [LARGE SCALE GENOMIC DNA]</scope>
</reference>